<organism evidence="1 2">
    <name type="scientific">Bauhinia variegata</name>
    <name type="common">Purple orchid tree</name>
    <name type="synonym">Phanera variegata</name>
    <dbReference type="NCBI Taxonomy" id="167791"/>
    <lineage>
        <taxon>Eukaryota</taxon>
        <taxon>Viridiplantae</taxon>
        <taxon>Streptophyta</taxon>
        <taxon>Embryophyta</taxon>
        <taxon>Tracheophyta</taxon>
        <taxon>Spermatophyta</taxon>
        <taxon>Magnoliopsida</taxon>
        <taxon>eudicotyledons</taxon>
        <taxon>Gunneridae</taxon>
        <taxon>Pentapetalae</taxon>
        <taxon>rosids</taxon>
        <taxon>fabids</taxon>
        <taxon>Fabales</taxon>
        <taxon>Fabaceae</taxon>
        <taxon>Cercidoideae</taxon>
        <taxon>Cercideae</taxon>
        <taxon>Bauhiniinae</taxon>
        <taxon>Bauhinia</taxon>
    </lineage>
</organism>
<protein>
    <submittedName>
        <fullName evidence="1">Uncharacterized protein</fullName>
    </submittedName>
</protein>
<evidence type="ECO:0000313" key="1">
    <source>
        <dbReference type="EMBL" id="KAI4317967.1"/>
    </source>
</evidence>
<gene>
    <name evidence="1" type="ORF">L6164_025787</name>
</gene>
<accession>A0ACB9M1L9</accession>
<dbReference type="Proteomes" id="UP000828941">
    <property type="component" value="Chromosome 10"/>
</dbReference>
<dbReference type="EMBL" id="CM039435">
    <property type="protein sequence ID" value="KAI4317967.1"/>
    <property type="molecule type" value="Genomic_DNA"/>
</dbReference>
<comment type="caution">
    <text evidence="1">The sequence shown here is derived from an EMBL/GenBank/DDBJ whole genome shotgun (WGS) entry which is preliminary data.</text>
</comment>
<evidence type="ECO:0000313" key="2">
    <source>
        <dbReference type="Proteomes" id="UP000828941"/>
    </source>
</evidence>
<reference evidence="1 2" key="1">
    <citation type="journal article" date="2022" name="DNA Res.">
        <title>Chromosomal-level genome assembly of the orchid tree Bauhinia variegata (Leguminosae; Cercidoideae) supports the allotetraploid origin hypothesis of Bauhinia.</title>
        <authorList>
            <person name="Zhong Y."/>
            <person name="Chen Y."/>
            <person name="Zheng D."/>
            <person name="Pang J."/>
            <person name="Liu Y."/>
            <person name="Luo S."/>
            <person name="Meng S."/>
            <person name="Qian L."/>
            <person name="Wei D."/>
            <person name="Dai S."/>
            <person name="Zhou R."/>
        </authorList>
    </citation>
    <scope>NUCLEOTIDE SEQUENCE [LARGE SCALE GENOMIC DNA]</scope>
    <source>
        <strain evidence="1">BV-YZ2020</strain>
    </source>
</reference>
<sequence length="142" mass="16117">MADDGLHAWVRRALEEEVKVQAAQWDQPVPEFVQMGERCQEFQQQGDYGFSYAGEGPTRLAMLAWLFLKIISCCGHLRRKELSTNGDGNASNILIVRKLRQKSWALSHGCKRNAKYLLIAARLETNCSGIPIILEMVSYFKV</sequence>
<proteinExistence type="predicted"/>
<name>A0ACB9M1L9_BAUVA</name>
<keyword evidence="2" id="KW-1185">Reference proteome</keyword>